<evidence type="ECO:0000313" key="2">
    <source>
        <dbReference type="EMBL" id="GAA5807008.1"/>
    </source>
</evidence>
<organism evidence="2 3">
    <name type="scientific">Mucor flavus</name>
    <dbReference type="NCBI Taxonomy" id="439312"/>
    <lineage>
        <taxon>Eukaryota</taxon>
        <taxon>Fungi</taxon>
        <taxon>Fungi incertae sedis</taxon>
        <taxon>Mucoromycota</taxon>
        <taxon>Mucoromycotina</taxon>
        <taxon>Mucoromycetes</taxon>
        <taxon>Mucorales</taxon>
        <taxon>Mucorineae</taxon>
        <taxon>Mucoraceae</taxon>
        <taxon>Mucor</taxon>
    </lineage>
</organism>
<evidence type="ECO:0000256" key="1">
    <source>
        <dbReference type="SAM" id="MobiDB-lite"/>
    </source>
</evidence>
<feature type="region of interest" description="Disordered" evidence="1">
    <location>
        <begin position="249"/>
        <end position="311"/>
    </location>
</feature>
<sequence>MSTEEVPAILLRRCRERNCIRLKKEYLQSWKERRSSPISSIEVAYDELVSDFKKTDIATTSEPIIAKDNGELPDSFPSGQFHQGVVLQIQDTWDISHSLFSQLNNLKDGTKRGDVTDMYGGDMLAELQKRIKEQLDATTEPNSPMPTDTNRTNINRDNTNHTNTNRTNTNRANTNHTNINNINAYANTFNNTHTDPRLAAELNDLNNVDMSQFDDEFDDPYEDTVMGEAMDEFDDDLDFNDHSINQTIPSALPLNNDSDDDFVTTQPVRVRPRLSKKPAGESSTQRPTTANAVSDLKRFRDESETTSSKRLKDETEDKLLIKKEKATVVDNIHWIDPSTWLDNDDDDDEEIDGVEIKPDGTTHVTFEALHRILGQMRTDSFTGSIADRITVHAKFIQMARMKFSKLTGFYALFDIGDPLENNKEAVRILIGNKLFMELLSLDPKNVSEIGEAIKDLKKAKKILVPFNERMRAKQLEVQLNINIMEKELSDDGTGEHFVPPTFSLKVLST</sequence>
<gene>
    <name evidence="2" type="ORF">MFLAVUS_000357</name>
</gene>
<feature type="region of interest" description="Disordered" evidence="1">
    <location>
        <begin position="137"/>
        <end position="173"/>
    </location>
</feature>
<dbReference type="Proteomes" id="UP001473302">
    <property type="component" value="Unassembled WGS sequence"/>
</dbReference>
<comment type="caution">
    <text evidence="2">The sequence shown here is derived from an EMBL/GenBank/DDBJ whole genome shotgun (WGS) entry which is preliminary data.</text>
</comment>
<feature type="compositionally biased region" description="Polar residues" evidence="1">
    <location>
        <begin position="137"/>
        <end position="146"/>
    </location>
</feature>
<accession>A0ABP9YJH5</accession>
<name>A0ABP9YJH5_9FUNG</name>
<keyword evidence="3" id="KW-1185">Reference proteome</keyword>
<proteinExistence type="predicted"/>
<feature type="compositionally biased region" description="Low complexity" evidence="1">
    <location>
        <begin position="147"/>
        <end position="173"/>
    </location>
</feature>
<protein>
    <submittedName>
        <fullName evidence="2">Uncharacterized protein</fullName>
    </submittedName>
</protein>
<feature type="compositionally biased region" description="Polar residues" evidence="1">
    <location>
        <begin position="281"/>
        <end position="292"/>
    </location>
</feature>
<reference evidence="2 3" key="1">
    <citation type="submission" date="2024-04" db="EMBL/GenBank/DDBJ databases">
        <title>genome sequences of Mucor flavus KT1a and Helicostylum pulchrum KT1b strains isolated from the surface of a dry-aged beef.</title>
        <authorList>
            <person name="Toyotome T."/>
            <person name="Hosono M."/>
            <person name="Torimaru M."/>
            <person name="Fukuda K."/>
            <person name="Mikami N."/>
        </authorList>
    </citation>
    <scope>NUCLEOTIDE SEQUENCE [LARGE SCALE GENOMIC DNA]</scope>
    <source>
        <strain evidence="2 3">KT1a</strain>
    </source>
</reference>
<dbReference type="EMBL" id="BAABUK010000002">
    <property type="protein sequence ID" value="GAA5807008.1"/>
    <property type="molecule type" value="Genomic_DNA"/>
</dbReference>
<evidence type="ECO:0000313" key="3">
    <source>
        <dbReference type="Proteomes" id="UP001473302"/>
    </source>
</evidence>